<sequence length="288" mass="31613">MLALTLAILLLLNARAVLSSCAHGTYLLRRAIDDNKPIKLPNFGYGPFDGPTNWHSLSEDNILCGTGRRQSPIDIDDTISQVAAGFVSMDVPIQDVSFLNLRTTVEVILKGSTRINGREFVLEQFHFHTPSEHVLNGEIFVAEVHFVHSNKENPKELAVITLMVQVSADHSTRSLDRVIGEITRISTPGNKVAIPALNIGDITSLVNKQQLFTYTGSLTTPPCTEGVQFFILPQPIPMRATVFNALKSVTGHNARFLQNNNATRPNVLVAGCQVIAAEVWSNATQYSR</sequence>
<evidence type="ECO:0000313" key="11">
    <source>
        <dbReference type="EMBL" id="KLJ05618.1"/>
    </source>
</evidence>
<dbReference type="Proteomes" id="UP000053573">
    <property type="component" value="Unassembled WGS sequence"/>
</dbReference>
<evidence type="ECO:0000256" key="4">
    <source>
        <dbReference type="ARBA" id="ARBA00012925"/>
    </source>
</evidence>
<feature type="chain" id="PRO_5025089649" description="Carbonic anhydrase" evidence="9">
    <location>
        <begin position="20"/>
        <end position="288"/>
    </location>
</feature>
<accession>A0A0H1B3E8</accession>
<dbReference type="SMART" id="SM01057">
    <property type="entry name" value="Carb_anhydrase"/>
    <property type="match status" value="1"/>
</dbReference>
<protein>
    <recommendedName>
        <fullName evidence="4 9">Carbonic anhydrase</fullName>
        <ecNumber evidence="4 9">4.2.1.1</ecNumber>
    </recommendedName>
</protein>
<dbReference type="Gene3D" id="3.10.200.10">
    <property type="entry name" value="Alpha carbonic anhydrase"/>
    <property type="match status" value="1"/>
</dbReference>
<dbReference type="GO" id="GO:0004089">
    <property type="term" value="F:carbonate dehydratase activity"/>
    <property type="evidence" value="ECO:0007669"/>
    <property type="project" value="UniProtKB-UniRule"/>
</dbReference>
<keyword evidence="5 9" id="KW-0479">Metal-binding</keyword>
<name>A0A0H1B3E8_9EURO</name>
<reference evidence="12" key="1">
    <citation type="journal article" date="2015" name="PLoS Genet.">
        <title>The dynamic genome and transcriptome of the human fungal pathogen Blastomyces and close relative Emmonsia.</title>
        <authorList>
            <person name="Munoz J.F."/>
            <person name="Gauthier G.M."/>
            <person name="Desjardins C.A."/>
            <person name="Gallo J.E."/>
            <person name="Holder J."/>
            <person name="Sullivan T.D."/>
            <person name="Marty A.J."/>
            <person name="Carmen J.C."/>
            <person name="Chen Z."/>
            <person name="Ding L."/>
            <person name="Gujja S."/>
            <person name="Magrini V."/>
            <person name="Misas E."/>
            <person name="Mitreva M."/>
            <person name="Priest M."/>
            <person name="Saif S."/>
            <person name="Whiston E.A."/>
            <person name="Young S."/>
            <person name="Zeng Q."/>
            <person name="Goldman W.E."/>
            <person name="Mardis E.R."/>
            <person name="Taylor J.W."/>
            <person name="McEwen J.G."/>
            <person name="Clay O.K."/>
            <person name="Klein B.S."/>
            <person name="Cuomo C.A."/>
        </authorList>
    </citation>
    <scope>NUCLEOTIDE SEQUENCE [LARGE SCALE GENOMIC DNA]</scope>
    <source>
        <strain evidence="12">UAMH 139</strain>
    </source>
</reference>
<evidence type="ECO:0000256" key="6">
    <source>
        <dbReference type="ARBA" id="ARBA00022833"/>
    </source>
</evidence>
<dbReference type="PANTHER" id="PTHR18952:SF265">
    <property type="entry name" value="CARBONIC ANHYDRASE"/>
    <property type="match status" value="1"/>
</dbReference>
<evidence type="ECO:0000256" key="9">
    <source>
        <dbReference type="RuleBase" id="RU367011"/>
    </source>
</evidence>
<gene>
    <name evidence="11" type="ORF">EMPG_10895</name>
</gene>
<dbReference type="InterPro" id="IPR001148">
    <property type="entry name" value="CA_dom"/>
</dbReference>
<evidence type="ECO:0000256" key="1">
    <source>
        <dbReference type="ARBA" id="ARBA00001947"/>
    </source>
</evidence>
<dbReference type="PROSITE" id="PS00162">
    <property type="entry name" value="ALPHA_CA_1"/>
    <property type="match status" value="1"/>
</dbReference>
<evidence type="ECO:0000256" key="2">
    <source>
        <dbReference type="ARBA" id="ARBA00002904"/>
    </source>
</evidence>
<keyword evidence="12" id="KW-1185">Reference proteome</keyword>
<proteinExistence type="inferred from homology"/>
<feature type="signal peptide" evidence="9">
    <location>
        <begin position="1"/>
        <end position="19"/>
    </location>
</feature>
<dbReference type="InterPro" id="IPR023561">
    <property type="entry name" value="Carbonic_anhydrase_a-class"/>
</dbReference>
<comment type="cofactor">
    <cofactor evidence="1 9">
        <name>Zn(2+)</name>
        <dbReference type="ChEBI" id="CHEBI:29105"/>
    </cofactor>
</comment>
<dbReference type="InterPro" id="IPR018338">
    <property type="entry name" value="Carbonic_anhydrase_a-class_CS"/>
</dbReference>
<organism evidence="11 12">
    <name type="scientific">Blastomyces silverae</name>
    <dbReference type="NCBI Taxonomy" id="2060906"/>
    <lineage>
        <taxon>Eukaryota</taxon>
        <taxon>Fungi</taxon>
        <taxon>Dikarya</taxon>
        <taxon>Ascomycota</taxon>
        <taxon>Pezizomycotina</taxon>
        <taxon>Eurotiomycetes</taxon>
        <taxon>Eurotiomycetidae</taxon>
        <taxon>Onygenales</taxon>
        <taxon>Ajellomycetaceae</taxon>
        <taxon>Blastomyces</taxon>
    </lineage>
</organism>
<dbReference type="InterPro" id="IPR041891">
    <property type="entry name" value="Alpha_CA_prokaryot-like"/>
</dbReference>
<comment type="catalytic activity">
    <reaction evidence="8 9">
        <text>hydrogencarbonate + H(+) = CO2 + H2O</text>
        <dbReference type="Rhea" id="RHEA:10748"/>
        <dbReference type="ChEBI" id="CHEBI:15377"/>
        <dbReference type="ChEBI" id="CHEBI:15378"/>
        <dbReference type="ChEBI" id="CHEBI:16526"/>
        <dbReference type="ChEBI" id="CHEBI:17544"/>
        <dbReference type="EC" id="4.2.1.1"/>
    </reaction>
</comment>
<evidence type="ECO:0000256" key="7">
    <source>
        <dbReference type="ARBA" id="ARBA00023239"/>
    </source>
</evidence>
<evidence type="ECO:0000256" key="8">
    <source>
        <dbReference type="ARBA" id="ARBA00048348"/>
    </source>
</evidence>
<dbReference type="CDD" id="cd03124">
    <property type="entry name" value="alpha_CA_prokaryotic_like"/>
    <property type="match status" value="1"/>
</dbReference>
<dbReference type="OrthoDB" id="429145at2759"/>
<comment type="similarity">
    <text evidence="3 9">Belongs to the alpha-carbonic anhydrase family.</text>
</comment>
<dbReference type="PANTHER" id="PTHR18952">
    <property type="entry name" value="CARBONIC ANHYDRASE"/>
    <property type="match status" value="1"/>
</dbReference>
<evidence type="ECO:0000256" key="3">
    <source>
        <dbReference type="ARBA" id="ARBA00010718"/>
    </source>
</evidence>
<keyword evidence="7 9" id="KW-0456">Lyase</keyword>
<dbReference type="STRING" id="2060906.A0A0H1B3E8"/>
<dbReference type="EMBL" id="LDEV01003576">
    <property type="protein sequence ID" value="KLJ05618.1"/>
    <property type="molecule type" value="Genomic_DNA"/>
</dbReference>
<keyword evidence="6 9" id="KW-0862">Zinc</keyword>
<evidence type="ECO:0000256" key="5">
    <source>
        <dbReference type="ARBA" id="ARBA00022723"/>
    </source>
</evidence>
<evidence type="ECO:0000313" key="12">
    <source>
        <dbReference type="Proteomes" id="UP000053573"/>
    </source>
</evidence>
<evidence type="ECO:0000259" key="10">
    <source>
        <dbReference type="PROSITE" id="PS51144"/>
    </source>
</evidence>
<dbReference type="InterPro" id="IPR036398">
    <property type="entry name" value="CA_dom_sf"/>
</dbReference>
<dbReference type="PROSITE" id="PS51144">
    <property type="entry name" value="ALPHA_CA_2"/>
    <property type="match status" value="1"/>
</dbReference>
<dbReference type="EC" id="4.2.1.1" evidence="4 9"/>
<comment type="function">
    <text evidence="2 9">Reversible hydration of carbon dioxide.</text>
</comment>
<keyword evidence="9" id="KW-0732">Signal</keyword>
<dbReference type="AlphaFoldDB" id="A0A0H1B3E8"/>
<dbReference type="SUPFAM" id="SSF51069">
    <property type="entry name" value="Carbonic anhydrase"/>
    <property type="match status" value="1"/>
</dbReference>
<feature type="domain" description="Alpha-carbonic anhydrase" evidence="10">
    <location>
        <begin position="41"/>
        <end position="288"/>
    </location>
</feature>
<comment type="caution">
    <text evidence="11">The sequence shown here is derived from an EMBL/GenBank/DDBJ whole genome shotgun (WGS) entry which is preliminary data.</text>
</comment>
<dbReference type="GO" id="GO:0008270">
    <property type="term" value="F:zinc ion binding"/>
    <property type="evidence" value="ECO:0007669"/>
    <property type="project" value="UniProtKB-UniRule"/>
</dbReference>
<dbReference type="Pfam" id="PF00194">
    <property type="entry name" value="Carb_anhydrase"/>
    <property type="match status" value="1"/>
</dbReference>